<comment type="caution">
    <text evidence="1">The sequence shown here is derived from an EMBL/GenBank/DDBJ whole genome shotgun (WGS) entry which is preliminary data.</text>
</comment>
<evidence type="ECO:0000313" key="2">
    <source>
        <dbReference type="Proteomes" id="UP000216725"/>
    </source>
</evidence>
<protein>
    <submittedName>
        <fullName evidence="1">Uncharacterized protein</fullName>
    </submittedName>
</protein>
<dbReference type="RefSeq" id="WP_094660539.1">
    <property type="nucleotide sequence ID" value="NZ_MWWR01000005.1"/>
</dbReference>
<gene>
    <name evidence="1" type="ORF">PSRA_0710</name>
</gene>
<dbReference type="Proteomes" id="UP000216725">
    <property type="component" value="Unassembled WGS sequence"/>
</dbReference>
<proteinExistence type="predicted"/>
<accession>A0A261EZ66</accession>
<dbReference type="AlphaFoldDB" id="A0A261EZ66"/>
<organism evidence="1 2">
    <name type="scientific">Pseudoscardovia radai</name>
    <dbReference type="NCBI Taxonomy" id="987066"/>
    <lineage>
        <taxon>Bacteria</taxon>
        <taxon>Bacillati</taxon>
        <taxon>Actinomycetota</taxon>
        <taxon>Actinomycetes</taxon>
        <taxon>Bifidobacteriales</taxon>
        <taxon>Bifidobacteriaceae</taxon>
        <taxon>Pseudoscardovia</taxon>
    </lineage>
</organism>
<reference evidence="1 2" key="1">
    <citation type="journal article" date="2017" name="BMC Genomics">
        <title>Comparative genomic and phylogenomic analyses of the Bifidobacteriaceae family.</title>
        <authorList>
            <person name="Lugli G.A."/>
            <person name="Milani C."/>
            <person name="Turroni F."/>
            <person name="Duranti S."/>
            <person name="Mancabelli L."/>
            <person name="Mangifesta M."/>
            <person name="Ferrario C."/>
            <person name="Modesto M."/>
            <person name="Mattarelli P."/>
            <person name="Jiri K."/>
            <person name="van Sinderen D."/>
            <person name="Ventura M."/>
        </authorList>
    </citation>
    <scope>NUCLEOTIDE SEQUENCE [LARGE SCALE GENOMIC DNA]</scope>
    <source>
        <strain evidence="1 2">DSM 24742</strain>
    </source>
</reference>
<sequence>MLSDDNQTRVKAYLSELAHYGLIQSGTAYTALTIDEINHLADALRSGKENVDSMKVADLINKRVQAAKTNPTESFVE</sequence>
<evidence type="ECO:0000313" key="1">
    <source>
        <dbReference type="EMBL" id="OZG52160.1"/>
    </source>
</evidence>
<name>A0A261EZ66_9BIFI</name>
<dbReference type="EMBL" id="MWWR01000005">
    <property type="protein sequence ID" value="OZG52160.1"/>
    <property type="molecule type" value="Genomic_DNA"/>
</dbReference>
<keyword evidence="2" id="KW-1185">Reference proteome</keyword>